<evidence type="ECO:0000313" key="3">
    <source>
        <dbReference type="Proteomes" id="UP000479293"/>
    </source>
</evidence>
<comment type="caution">
    <text evidence="2">The sequence shown here is derived from an EMBL/GenBank/DDBJ whole genome shotgun (WGS) entry which is preliminary data.</text>
</comment>
<dbReference type="Gene3D" id="3.10.450.40">
    <property type="match status" value="1"/>
</dbReference>
<sequence>MQPLYHFPVDFAALLQKQPLPRGTLKESVREYIFLLLLTQRGEWRFDPDFQCVLWEKDFEQTDNLNLWLDEVKADVKRSITQYETRLKIKMVDIQRDEIPELNEENKIRRIRNRLTIKVQGALAASGENFDENFLMFFGPITVV</sequence>
<dbReference type="SUPFAM" id="SSF160719">
    <property type="entry name" value="gpW/gp25-like"/>
    <property type="match status" value="1"/>
</dbReference>
<dbReference type="AlphaFoldDB" id="A0A7C9FEY8"/>
<evidence type="ECO:0000259" key="1">
    <source>
        <dbReference type="Pfam" id="PF04965"/>
    </source>
</evidence>
<keyword evidence="3" id="KW-1185">Reference proteome</keyword>
<dbReference type="InterPro" id="IPR007048">
    <property type="entry name" value="IraD/Gp25-like"/>
</dbReference>
<dbReference type="RefSeq" id="WP_152763659.1">
    <property type="nucleotide sequence ID" value="NZ_WHLY01000002.1"/>
</dbReference>
<dbReference type="EMBL" id="WHLY01000002">
    <property type="protein sequence ID" value="MPR36070.1"/>
    <property type="molecule type" value="Genomic_DNA"/>
</dbReference>
<accession>A0A7C9FEY8</accession>
<protein>
    <recommendedName>
        <fullName evidence="1">IraD/Gp25-like domain-containing protein</fullName>
    </recommendedName>
</protein>
<dbReference type="Pfam" id="PF04965">
    <property type="entry name" value="GPW_gp25"/>
    <property type="match status" value="1"/>
</dbReference>
<feature type="domain" description="IraD/Gp25-like" evidence="1">
    <location>
        <begin position="25"/>
        <end position="124"/>
    </location>
</feature>
<dbReference type="Proteomes" id="UP000479293">
    <property type="component" value="Unassembled WGS sequence"/>
</dbReference>
<proteinExistence type="predicted"/>
<organism evidence="2 3">
    <name type="scientific">Salmonirosea aquatica</name>
    <dbReference type="NCBI Taxonomy" id="2654236"/>
    <lineage>
        <taxon>Bacteria</taxon>
        <taxon>Pseudomonadati</taxon>
        <taxon>Bacteroidota</taxon>
        <taxon>Cytophagia</taxon>
        <taxon>Cytophagales</taxon>
        <taxon>Spirosomataceae</taxon>
        <taxon>Salmonirosea</taxon>
    </lineage>
</organism>
<name>A0A7C9FEY8_9BACT</name>
<evidence type="ECO:0000313" key="2">
    <source>
        <dbReference type="EMBL" id="MPR36070.1"/>
    </source>
</evidence>
<reference evidence="2 3" key="1">
    <citation type="submission" date="2019-10" db="EMBL/GenBank/DDBJ databases">
        <title>Draft Genome Sequence of Cytophagaceae sp. SJW1-29.</title>
        <authorList>
            <person name="Choi A."/>
        </authorList>
    </citation>
    <scope>NUCLEOTIDE SEQUENCE [LARGE SCALE GENOMIC DNA]</scope>
    <source>
        <strain evidence="2 3">SJW1-29</strain>
    </source>
</reference>
<gene>
    <name evidence="2" type="ORF">GBK04_22645</name>
</gene>